<keyword evidence="10 13" id="KW-0067">ATP-binding</keyword>
<keyword evidence="9 13" id="KW-0418">Kinase</keyword>
<dbReference type="PANTHER" id="PTHR42724">
    <property type="entry name" value="TETRAACYLDISACCHARIDE 4'-KINASE"/>
    <property type="match status" value="1"/>
</dbReference>
<keyword evidence="6 13" id="KW-0441">Lipid A biosynthesis</keyword>
<keyword evidence="7 13" id="KW-0808">Transferase</keyword>
<dbReference type="GO" id="GO:0005886">
    <property type="term" value="C:plasma membrane"/>
    <property type="evidence" value="ECO:0007669"/>
    <property type="project" value="TreeGrafter"/>
</dbReference>
<dbReference type="Proteomes" id="UP000031662">
    <property type="component" value="Chromosome"/>
</dbReference>
<dbReference type="NCBIfam" id="NF001892">
    <property type="entry name" value="PRK00652.1-5"/>
    <property type="match status" value="1"/>
</dbReference>
<dbReference type="EC" id="2.7.1.130" evidence="3 13"/>
<dbReference type="HOGENOM" id="CLU_038816_1_0_7"/>
<evidence type="ECO:0000256" key="9">
    <source>
        <dbReference type="ARBA" id="ARBA00022777"/>
    </source>
</evidence>
<protein>
    <recommendedName>
        <fullName evidence="4 13">Tetraacyldisaccharide 4'-kinase</fullName>
        <ecNumber evidence="3 13">2.7.1.130</ecNumber>
    </recommendedName>
    <alternativeName>
        <fullName evidence="12 13">Lipid A 4'-kinase</fullName>
    </alternativeName>
</protein>
<evidence type="ECO:0000256" key="14">
    <source>
        <dbReference type="SAM" id="Phobius"/>
    </source>
</evidence>
<comment type="pathway">
    <text evidence="2 13">Glycolipid biosynthesis; lipid IV(A) biosynthesis; lipid IV(A) from (3R)-3-hydroxytetradecanoyl-[acyl-carrier-protein] and UDP-N-acetyl-alpha-D-glucosamine: step 6/6.</text>
</comment>
<dbReference type="UniPathway" id="UPA00359">
    <property type="reaction ID" value="UER00482"/>
</dbReference>
<dbReference type="GO" id="GO:0009244">
    <property type="term" value="P:lipopolysaccharide core region biosynthetic process"/>
    <property type="evidence" value="ECO:0007669"/>
    <property type="project" value="TreeGrafter"/>
</dbReference>
<evidence type="ECO:0000256" key="13">
    <source>
        <dbReference type="HAMAP-Rule" id="MF_00409"/>
    </source>
</evidence>
<comment type="similarity">
    <text evidence="13">Belongs to the LpxK family.</text>
</comment>
<evidence type="ECO:0000256" key="8">
    <source>
        <dbReference type="ARBA" id="ARBA00022741"/>
    </source>
</evidence>
<dbReference type="PANTHER" id="PTHR42724:SF1">
    <property type="entry name" value="TETRAACYLDISACCHARIDE 4'-KINASE, MITOCHONDRIAL-RELATED"/>
    <property type="match status" value="1"/>
</dbReference>
<dbReference type="GO" id="GO:0005524">
    <property type="term" value="F:ATP binding"/>
    <property type="evidence" value="ECO:0007669"/>
    <property type="project" value="UniProtKB-UniRule"/>
</dbReference>
<dbReference type="GO" id="GO:0009245">
    <property type="term" value="P:lipid A biosynthetic process"/>
    <property type="evidence" value="ECO:0007669"/>
    <property type="project" value="UniProtKB-UniRule"/>
</dbReference>
<evidence type="ECO:0000256" key="7">
    <source>
        <dbReference type="ARBA" id="ARBA00022679"/>
    </source>
</evidence>
<evidence type="ECO:0000256" key="11">
    <source>
        <dbReference type="ARBA" id="ARBA00023098"/>
    </source>
</evidence>
<dbReference type="RefSeq" id="WP_041050837.1">
    <property type="nucleotide sequence ID" value="NZ_AP014523.1"/>
</dbReference>
<accession>A0A060PTI7</accession>
<dbReference type="EMBL" id="AP014523">
    <property type="protein sequence ID" value="BAO97970.1"/>
    <property type="molecule type" value="Genomic_DNA"/>
</dbReference>
<evidence type="ECO:0000256" key="6">
    <source>
        <dbReference type="ARBA" id="ARBA00022556"/>
    </source>
</evidence>
<evidence type="ECO:0000256" key="12">
    <source>
        <dbReference type="ARBA" id="ARBA00029757"/>
    </source>
</evidence>
<keyword evidence="8 13" id="KW-0547">Nucleotide-binding</keyword>
<evidence type="ECO:0000256" key="4">
    <source>
        <dbReference type="ARBA" id="ARBA00016436"/>
    </source>
</evidence>
<dbReference type="GO" id="GO:0009029">
    <property type="term" value="F:lipid-A 4'-kinase activity"/>
    <property type="evidence" value="ECO:0007669"/>
    <property type="project" value="UniProtKB-UniRule"/>
</dbReference>
<evidence type="ECO:0000256" key="5">
    <source>
        <dbReference type="ARBA" id="ARBA00022516"/>
    </source>
</evidence>
<dbReference type="Pfam" id="PF02606">
    <property type="entry name" value="LpxK"/>
    <property type="match status" value="2"/>
</dbReference>
<evidence type="ECO:0000313" key="16">
    <source>
        <dbReference type="Proteomes" id="UP000031662"/>
    </source>
</evidence>
<keyword evidence="14" id="KW-0812">Transmembrane</keyword>
<dbReference type="InterPro" id="IPR003758">
    <property type="entry name" value="LpxK"/>
</dbReference>
<reference evidence="15 16" key="1">
    <citation type="submission" date="2013-11" db="EMBL/GenBank/DDBJ databases">
        <title>Estimation of Helicobacter pylori bacteriophage ecology using H. pylori isolates.</title>
        <authorList>
            <person name="Uchiyama J."/>
            <person name="Takemura-Uchiyama I."/>
            <person name="Ujihara T."/>
            <person name="Matsuzaki S."/>
        </authorList>
    </citation>
    <scope>NUCLEOTIDE SEQUENCE [LARGE SCALE GENOMIC DNA]</scope>
    <source>
        <strain evidence="15 16">NY40</strain>
    </source>
</reference>
<gene>
    <name evidence="13" type="primary">lpxK</name>
    <name evidence="15" type="ORF">NY40_0960</name>
</gene>
<proteinExistence type="inferred from homology"/>
<evidence type="ECO:0000256" key="10">
    <source>
        <dbReference type="ARBA" id="ARBA00022840"/>
    </source>
</evidence>
<evidence type="ECO:0000256" key="2">
    <source>
        <dbReference type="ARBA" id="ARBA00004870"/>
    </source>
</evidence>
<evidence type="ECO:0000313" key="15">
    <source>
        <dbReference type="EMBL" id="BAO97970.1"/>
    </source>
</evidence>
<keyword evidence="14" id="KW-1133">Transmembrane helix</keyword>
<comment type="function">
    <text evidence="1 13">Transfers the gamma-phosphate of ATP to the 4'-position of a tetraacyldisaccharide 1-phosphate intermediate (termed DS-1-P) to form tetraacyldisaccharide 1,4'-bis-phosphate (lipid IVA).</text>
</comment>
<feature type="binding site" evidence="13">
    <location>
        <begin position="60"/>
        <end position="67"/>
    </location>
    <ligand>
        <name>ATP</name>
        <dbReference type="ChEBI" id="CHEBI:30616"/>
    </ligand>
</feature>
<organism evidence="15 16">
    <name type="scientific">Helicobacter pylori NY40</name>
    <dbReference type="NCBI Taxonomy" id="1426844"/>
    <lineage>
        <taxon>Bacteria</taxon>
        <taxon>Pseudomonadati</taxon>
        <taxon>Campylobacterota</taxon>
        <taxon>Epsilonproteobacteria</taxon>
        <taxon>Campylobacterales</taxon>
        <taxon>Helicobacteraceae</taxon>
        <taxon>Helicobacter</taxon>
    </lineage>
</organism>
<name>A0A060PTI7_HELPX</name>
<comment type="catalytic activity">
    <reaction evidence="13">
        <text>a lipid A disaccharide + ATP = a lipid IVA + ADP + H(+)</text>
        <dbReference type="Rhea" id="RHEA:67840"/>
        <dbReference type="ChEBI" id="CHEBI:15378"/>
        <dbReference type="ChEBI" id="CHEBI:30616"/>
        <dbReference type="ChEBI" id="CHEBI:176343"/>
        <dbReference type="ChEBI" id="CHEBI:176425"/>
        <dbReference type="ChEBI" id="CHEBI:456216"/>
        <dbReference type="EC" id="2.7.1.130"/>
    </reaction>
</comment>
<evidence type="ECO:0000256" key="1">
    <source>
        <dbReference type="ARBA" id="ARBA00002274"/>
    </source>
</evidence>
<keyword evidence="5 13" id="KW-0444">Lipid biosynthesis</keyword>
<keyword evidence="11 13" id="KW-0443">Lipid metabolism</keyword>
<feature type="transmembrane region" description="Helical" evidence="14">
    <location>
        <begin position="20"/>
        <end position="39"/>
    </location>
</feature>
<dbReference type="HAMAP" id="MF_00409">
    <property type="entry name" value="LpxK"/>
    <property type="match status" value="1"/>
</dbReference>
<dbReference type="AlphaFoldDB" id="A0A060PTI7"/>
<keyword evidence="14" id="KW-0472">Membrane</keyword>
<evidence type="ECO:0000256" key="3">
    <source>
        <dbReference type="ARBA" id="ARBA00012071"/>
    </source>
</evidence>
<sequence length="312" mass="35706">MKSDKPFLERYFYDPTLLQKGLIFALYPFSLIYQGIATLKRRIAKKRDFKIPLISIGNLIAGGSGKTPFILEIAPRYQEVAVVSRGYQRDSKGLVVVSVKGNILVSQQTAGDEAYLLALNLKQASVIVSEKRELGVLKALELGAKIVFLDDGFRFNFNQFNLLLKPKIPPYYPFCLPSGLYRENIKSYKEAHLVITEDKDYQRITSIAHPTKRMLLVTAIANPSRLDAFLPKEVVKKLYFRDHAPFDLELLEKEFYQNNATSLLVTSKDLVKLQDCKLPLSVLDLKLEICPKVLEEIDRYIFSYPYNTKERL</sequence>